<dbReference type="PANTHER" id="PTHR11255">
    <property type="entry name" value="DIACYLGLYCEROL KINASE"/>
    <property type="match status" value="1"/>
</dbReference>
<dbReference type="Proteomes" id="UP000694941">
    <property type="component" value="Unplaced"/>
</dbReference>
<dbReference type="RefSeq" id="XP_022235675.1">
    <property type="nucleotide sequence ID" value="XM_022379967.1"/>
</dbReference>
<sequence>MQGLQFYKDVPNFRVLCCGGDGTVGWVLDTIDKMNLPLAPPVCILPLGTGNDLARCLRWGPGYENESLDKILKKIEKSTTVLMDRWRIDITSTDDTEEKGDPIPCNIFNNYFSIGVDASIAIKFHLEREKHPEKFNS</sequence>
<feature type="domain" description="DAGKc" evidence="8">
    <location>
        <begin position="1"/>
        <end position="92"/>
    </location>
</feature>
<dbReference type="GeneID" id="106475976"/>
<accession>A0ABM1RWC0</accession>
<keyword evidence="6" id="KW-0418">Kinase</keyword>
<keyword evidence="5" id="KW-0547">Nucleotide-binding</keyword>
<dbReference type="InterPro" id="IPR017438">
    <property type="entry name" value="ATP-NAD_kinase_N"/>
</dbReference>
<evidence type="ECO:0000313" key="9">
    <source>
        <dbReference type="Proteomes" id="UP000694941"/>
    </source>
</evidence>
<gene>
    <name evidence="10" type="primary">LOC106475976</name>
</gene>
<keyword evidence="9" id="KW-1185">Reference proteome</keyword>
<evidence type="ECO:0000256" key="3">
    <source>
        <dbReference type="ARBA" id="ARBA00012133"/>
    </source>
</evidence>
<evidence type="ECO:0000256" key="4">
    <source>
        <dbReference type="ARBA" id="ARBA00022679"/>
    </source>
</evidence>
<dbReference type="Pfam" id="PF00781">
    <property type="entry name" value="DAGK_cat"/>
    <property type="match status" value="1"/>
</dbReference>
<evidence type="ECO:0000256" key="7">
    <source>
        <dbReference type="ARBA" id="ARBA00022840"/>
    </source>
</evidence>
<keyword evidence="7" id="KW-0067">ATP-binding</keyword>
<protein>
    <recommendedName>
        <fullName evidence="3">diacylglycerol kinase (ATP)</fullName>
        <ecNumber evidence="3">2.7.1.107</ecNumber>
    </recommendedName>
</protein>
<evidence type="ECO:0000259" key="8">
    <source>
        <dbReference type="PROSITE" id="PS50146"/>
    </source>
</evidence>
<dbReference type="SMART" id="SM00046">
    <property type="entry name" value="DAGKc"/>
    <property type="match status" value="1"/>
</dbReference>
<evidence type="ECO:0000256" key="5">
    <source>
        <dbReference type="ARBA" id="ARBA00022741"/>
    </source>
</evidence>
<dbReference type="InterPro" id="IPR001206">
    <property type="entry name" value="Diacylglycerol_kinase_cat_dom"/>
</dbReference>
<keyword evidence="4" id="KW-0808">Transferase</keyword>
<evidence type="ECO:0000256" key="6">
    <source>
        <dbReference type="ARBA" id="ARBA00022777"/>
    </source>
</evidence>
<comment type="similarity">
    <text evidence="2">Belongs to the eukaryotic diacylglycerol kinase family.</text>
</comment>
<dbReference type="Pfam" id="PF00609">
    <property type="entry name" value="DAGK_acc"/>
    <property type="match status" value="1"/>
</dbReference>
<dbReference type="PANTHER" id="PTHR11255:SF48">
    <property type="entry name" value="DIACYLGLYCEROL KINASE 1"/>
    <property type="match status" value="1"/>
</dbReference>
<dbReference type="InterPro" id="IPR016064">
    <property type="entry name" value="NAD/diacylglycerol_kinase_sf"/>
</dbReference>
<dbReference type="EC" id="2.7.1.107" evidence="3"/>
<evidence type="ECO:0000256" key="1">
    <source>
        <dbReference type="ARBA" id="ARBA00001383"/>
    </source>
</evidence>
<evidence type="ECO:0000313" key="10">
    <source>
        <dbReference type="RefSeq" id="XP_022235675.1"/>
    </source>
</evidence>
<name>A0ABM1RWC0_LIMPO</name>
<proteinExistence type="inferred from homology"/>
<feature type="non-terminal residue" evidence="10">
    <location>
        <position position="137"/>
    </location>
</feature>
<dbReference type="PROSITE" id="PS50146">
    <property type="entry name" value="DAGK"/>
    <property type="match status" value="1"/>
</dbReference>
<dbReference type="Gene3D" id="3.40.50.10330">
    <property type="entry name" value="Probable inorganic polyphosphate/atp-NAD kinase, domain 1"/>
    <property type="match status" value="1"/>
</dbReference>
<organism evidence="9 10">
    <name type="scientific">Limulus polyphemus</name>
    <name type="common">Atlantic horseshoe crab</name>
    <dbReference type="NCBI Taxonomy" id="6850"/>
    <lineage>
        <taxon>Eukaryota</taxon>
        <taxon>Metazoa</taxon>
        <taxon>Ecdysozoa</taxon>
        <taxon>Arthropoda</taxon>
        <taxon>Chelicerata</taxon>
        <taxon>Merostomata</taxon>
        <taxon>Xiphosura</taxon>
        <taxon>Limulidae</taxon>
        <taxon>Limulus</taxon>
    </lineage>
</organism>
<evidence type="ECO:0000256" key="2">
    <source>
        <dbReference type="ARBA" id="ARBA00009280"/>
    </source>
</evidence>
<dbReference type="SUPFAM" id="SSF111331">
    <property type="entry name" value="NAD kinase/diacylglycerol kinase-like"/>
    <property type="match status" value="1"/>
</dbReference>
<dbReference type="InterPro" id="IPR037607">
    <property type="entry name" value="DGK"/>
</dbReference>
<comment type="catalytic activity">
    <reaction evidence="1">
        <text>a 1,2-diacyl-sn-glycerol + ATP = a 1,2-diacyl-sn-glycero-3-phosphate + ADP + H(+)</text>
        <dbReference type="Rhea" id="RHEA:10272"/>
        <dbReference type="ChEBI" id="CHEBI:15378"/>
        <dbReference type="ChEBI" id="CHEBI:17815"/>
        <dbReference type="ChEBI" id="CHEBI:30616"/>
        <dbReference type="ChEBI" id="CHEBI:58608"/>
        <dbReference type="ChEBI" id="CHEBI:456216"/>
        <dbReference type="EC" id="2.7.1.107"/>
    </reaction>
</comment>
<dbReference type="InterPro" id="IPR000756">
    <property type="entry name" value="Diacylglycerol_kin_accessory"/>
</dbReference>
<reference evidence="10" key="1">
    <citation type="submission" date="2025-08" db="UniProtKB">
        <authorList>
            <consortium name="RefSeq"/>
        </authorList>
    </citation>
    <scope>IDENTIFICATION</scope>
    <source>
        <tissue evidence="10">Muscle</tissue>
    </source>
</reference>